<protein>
    <recommendedName>
        <fullName evidence="6">SURF1-like protein</fullName>
    </recommendedName>
</protein>
<dbReference type="CDD" id="cd06662">
    <property type="entry name" value="SURF1"/>
    <property type="match status" value="1"/>
</dbReference>
<dbReference type="InterPro" id="IPR002994">
    <property type="entry name" value="Surf1/Shy1"/>
</dbReference>
<evidence type="ECO:0000256" key="3">
    <source>
        <dbReference type="ARBA" id="ARBA00022692"/>
    </source>
</evidence>
<keyword evidence="4 6" id="KW-1133">Transmembrane helix</keyword>
<evidence type="ECO:0000256" key="6">
    <source>
        <dbReference type="RuleBase" id="RU363076"/>
    </source>
</evidence>
<gene>
    <name evidence="7" type="ORF">GCM10023235_36900</name>
</gene>
<name>A0ABP9DU69_9ACTN</name>
<proteinExistence type="inferred from homology"/>
<dbReference type="PROSITE" id="PS50895">
    <property type="entry name" value="SURF1"/>
    <property type="match status" value="1"/>
</dbReference>
<evidence type="ECO:0000256" key="2">
    <source>
        <dbReference type="ARBA" id="ARBA00007165"/>
    </source>
</evidence>
<comment type="subcellular location">
    <subcellularLocation>
        <location evidence="6">Cell membrane</location>
        <topology evidence="6">Multi-pass membrane protein</topology>
    </subcellularLocation>
    <subcellularLocation>
        <location evidence="1">Membrane</location>
    </subcellularLocation>
</comment>
<evidence type="ECO:0000313" key="7">
    <source>
        <dbReference type="EMBL" id="GAA4855994.1"/>
    </source>
</evidence>
<dbReference type="InterPro" id="IPR045214">
    <property type="entry name" value="Surf1/Surf4"/>
</dbReference>
<comment type="similarity">
    <text evidence="2 6">Belongs to the SURF1 family.</text>
</comment>
<dbReference type="Pfam" id="PF02104">
    <property type="entry name" value="SURF1"/>
    <property type="match status" value="1"/>
</dbReference>
<keyword evidence="3 6" id="KW-0812">Transmembrane</keyword>
<keyword evidence="6" id="KW-1003">Cell membrane</keyword>
<feature type="transmembrane region" description="Helical" evidence="6">
    <location>
        <begin position="335"/>
        <end position="356"/>
    </location>
</feature>
<evidence type="ECO:0000256" key="4">
    <source>
        <dbReference type="ARBA" id="ARBA00022989"/>
    </source>
</evidence>
<dbReference type="Proteomes" id="UP001501752">
    <property type="component" value="Unassembled WGS sequence"/>
</dbReference>
<dbReference type="PANTHER" id="PTHR23427:SF2">
    <property type="entry name" value="SURFEIT LOCUS PROTEIN 1"/>
    <property type="match status" value="1"/>
</dbReference>
<comment type="caution">
    <text evidence="7">The sequence shown here is derived from an EMBL/GenBank/DDBJ whole genome shotgun (WGS) entry which is preliminary data.</text>
</comment>
<reference evidence="8" key="1">
    <citation type="journal article" date="2019" name="Int. J. Syst. Evol. Microbiol.">
        <title>The Global Catalogue of Microorganisms (GCM) 10K type strain sequencing project: providing services to taxonomists for standard genome sequencing and annotation.</title>
        <authorList>
            <consortium name="The Broad Institute Genomics Platform"/>
            <consortium name="The Broad Institute Genome Sequencing Center for Infectious Disease"/>
            <person name="Wu L."/>
            <person name="Ma J."/>
        </authorList>
    </citation>
    <scope>NUCLEOTIDE SEQUENCE [LARGE SCALE GENOMIC DNA]</scope>
    <source>
        <strain evidence="8">JCM 13006</strain>
    </source>
</reference>
<accession>A0ABP9DU69</accession>
<evidence type="ECO:0000256" key="1">
    <source>
        <dbReference type="ARBA" id="ARBA00004370"/>
    </source>
</evidence>
<keyword evidence="8" id="KW-1185">Reference proteome</keyword>
<evidence type="ECO:0000313" key="8">
    <source>
        <dbReference type="Proteomes" id="UP001501752"/>
    </source>
</evidence>
<feature type="transmembrane region" description="Helical" evidence="6">
    <location>
        <begin position="123"/>
        <end position="143"/>
    </location>
</feature>
<dbReference type="EMBL" id="BAABIS010000001">
    <property type="protein sequence ID" value="GAA4855994.1"/>
    <property type="molecule type" value="Genomic_DNA"/>
</dbReference>
<evidence type="ECO:0000256" key="5">
    <source>
        <dbReference type="ARBA" id="ARBA00023136"/>
    </source>
</evidence>
<keyword evidence="5 6" id="KW-0472">Membrane</keyword>
<sequence>MLRGIAFGGTLHGRTTASGGTVVRGIASGGRSGRTIAFGGVLRGIAFGGTLHGRTTASGGTVVRSGVAFVPPRSRPAAVGGLRLGRECAGDALGWWCRAPVGGGGVGGGYRGGVYRFLLTPRWLGGTVVALAAIVVCLLLGSWQLGRFEDRVDSHKDTSRAAASASTAAAQPLSQVLEGPAARVGTDTVGRTVTATGRFDASHQLLVPDRTVDGRQGFYVLTPLTTSDGRAVAVVRGWAPGAAAGAAVPAVPDGEVTVVGRLQAPENSGSGGAVAGGLPSGQLGTISPATLVNVMPYAVYDGWVAADAAPAGLTAVPTVQPQGGDGLSLRAFQNLGYTLEWFVFAGFVVFMWWRLVRREAEAVEDRELGLEPAA</sequence>
<organism evidence="7 8">
    <name type="scientific">Kitasatospora terrestris</name>
    <dbReference type="NCBI Taxonomy" id="258051"/>
    <lineage>
        <taxon>Bacteria</taxon>
        <taxon>Bacillati</taxon>
        <taxon>Actinomycetota</taxon>
        <taxon>Actinomycetes</taxon>
        <taxon>Kitasatosporales</taxon>
        <taxon>Streptomycetaceae</taxon>
        <taxon>Kitasatospora</taxon>
    </lineage>
</organism>
<dbReference type="PANTHER" id="PTHR23427">
    <property type="entry name" value="SURFEIT LOCUS PROTEIN"/>
    <property type="match status" value="1"/>
</dbReference>